<dbReference type="Gene3D" id="3.10.490.10">
    <property type="entry name" value="Gamma-glutamyl cyclotransferase-like"/>
    <property type="match status" value="1"/>
</dbReference>
<name>A0ABY1NK26_9FLAO</name>
<dbReference type="RefSeq" id="WP_283421383.1">
    <property type="nucleotide sequence ID" value="NZ_FXTZ01000002.1"/>
</dbReference>
<evidence type="ECO:0000313" key="2">
    <source>
        <dbReference type="EMBL" id="SMP11565.1"/>
    </source>
</evidence>
<dbReference type="InterPro" id="IPR013024">
    <property type="entry name" value="GGCT-like"/>
</dbReference>
<gene>
    <name evidence="2" type="ORF">SAMN06264346_102350</name>
</gene>
<evidence type="ECO:0000259" key="1">
    <source>
        <dbReference type="Pfam" id="PF06094"/>
    </source>
</evidence>
<keyword evidence="3" id="KW-1185">Reference proteome</keyword>
<dbReference type="Proteomes" id="UP001157960">
    <property type="component" value="Unassembled WGS sequence"/>
</dbReference>
<dbReference type="InterPro" id="IPR036568">
    <property type="entry name" value="GGCT-like_sf"/>
</dbReference>
<protein>
    <submittedName>
        <fullName evidence="2">Gamma-glutamyl cyclotransferase, AIG2-like</fullName>
    </submittedName>
</protein>
<accession>A0ABY1NK26</accession>
<reference evidence="2 3" key="1">
    <citation type="submission" date="2017-05" db="EMBL/GenBank/DDBJ databases">
        <authorList>
            <person name="Varghese N."/>
            <person name="Submissions S."/>
        </authorList>
    </citation>
    <scope>NUCLEOTIDE SEQUENCE [LARGE SCALE GENOMIC DNA]</scope>
    <source>
        <strain evidence="2 3">DSM 28214</strain>
    </source>
</reference>
<comment type="caution">
    <text evidence="2">The sequence shown here is derived from an EMBL/GenBank/DDBJ whole genome shotgun (WGS) entry which is preliminary data.</text>
</comment>
<dbReference type="CDD" id="cd06661">
    <property type="entry name" value="GGCT_like"/>
    <property type="match status" value="1"/>
</dbReference>
<proteinExistence type="predicted"/>
<sequence>MPNLFSYGTLQKEQVQIETFGRVLQGQKDILTGYRLKMLEIKDPEVLRKSKQKYHPILEFSGNPKDEVEGVLFEVTDEEILQADEYEVDDYKRVESIFKSGKSGFIYVENNLMQQ</sequence>
<feature type="domain" description="Gamma-glutamylcyclotransferase AIG2-like" evidence="1">
    <location>
        <begin position="4"/>
        <end position="98"/>
    </location>
</feature>
<organism evidence="2 3">
    <name type="scientific">Chryseobacterium profundimaris</name>
    <dbReference type="NCBI Taxonomy" id="1387275"/>
    <lineage>
        <taxon>Bacteria</taxon>
        <taxon>Pseudomonadati</taxon>
        <taxon>Bacteroidota</taxon>
        <taxon>Flavobacteriia</taxon>
        <taxon>Flavobacteriales</taxon>
        <taxon>Weeksellaceae</taxon>
        <taxon>Chryseobacterium group</taxon>
        <taxon>Chryseobacterium</taxon>
    </lineage>
</organism>
<dbReference type="Pfam" id="PF06094">
    <property type="entry name" value="GGACT"/>
    <property type="match status" value="1"/>
</dbReference>
<dbReference type="EMBL" id="FXTZ01000002">
    <property type="protein sequence ID" value="SMP11565.1"/>
    <property type="molecule type" value="Genomic_DNA"/>
</dbReference>
<evidence type="ECO:0000313" key="3">
    <source>
        <dbReference type="Proteomes" id="UP001157960"/>
    </source>
</evidence>
<dbReference type="SUPFAM" id="SSF110857">
    <property type="entry name" value="Gamma-glutamyl cyclotransferase-like"/>
    <property type="match status" value="1"/>
</dbReference>
<dbReference type="InterPro" id="IPR009288">
    <property type="entry name" value="AIG2-like_dom"/>
</dbReference>